<dbReference type="SUPFAM" id="SSF50249">
    <property type="entry name" value="Nucleic acid-binding proteins"/>
    <property type="match status" value="1"/>
</dbReference>
<reference evidence="8 9" key="1">
    <citation type="submission" date="2016-10" db="EMBL/GenBank/DDBJ databases">
        <authorList>
            <person name="de Groot N.N."/>
        </authorList>
    </citation>
    <scope>NUCLEOTIDE SEQUENCE [LARGE SCALE GENOMIC DNA]</scope>
    <source>
        <strain evidence="8 9">DSM 17813</strain>
    </source>
</reference>
<dbReference type="PANTHER" id="PTHR11061:SF49">
    <property type="entry name" value="23S RRNA (URACIL(1939)-C(5))-METHYLTRANSFERASE RLMD"/>
    <property type="match status" value="1"/>
</dbReference>
<feature type="binding site" evidence="5">
    <location>
        <position position="294"/>
    </location>
    <ligand>
        <name>S-adenosyl-L-methionine</name>
        <dbReference type="ChEBI" id="CHEBI:59789"/>
    </ligand>
</feature>
<dbReference type="Gene3D" id="3.40.50.150">
    <property type="entry name" value="Vaccinia Virus protein VP39"/>
    <property type="match status" value="1"/>
</dbReference>
<dbReference type="GO" id="GO:0070475">
    <property type="term" value="P:rRNA base methylation"/>
    <property type="evidence" value="ECO:0007669"/>
    <property type="project" value="TreeGrafter"/>
</dbReference>
<dbReference type="Pfam" id="PF01938">
    <property type="entry name" value="TRAM"/>
    <property type="match status" value="1"/>
</dbReference>
<dbReference type="InterPro" id="IPR030391">
    <property type="entry name" value="MeTrfase_TrmA_CS"/>
</dbReference>
<evidence type="ECO:0000256" key="1">
    <source>
        <dbReference type="ARBA" id="ARBA00022485"/>
    </source>
</evidence>
<protein>
    <submittedName>
        <fullName evidence="8">23S rRNA m(5)U-1939 methyltransferase</fullName>
    </submittedName>
</protein>
<feature type="binding site" evidence="5">
    <location>
        <position position="315"/>
    </location>
    <ligand>
        <name>S-adenosyl-L-methionine</name>
        <dbReference type="ChEBI" id="CHEBI:59789"/>
    </ligand>
</feature>
<feature type="active site" description="Nucleophile" evidence="5">
    <location>
        <position position="387"/>
    </location>
</feature>
<keyword evidence="1" id="KW-0408">Iron</keyword>
<evidence type="ECO:0000259" key="7">
    <source>
        <dbReference type="PROSITE" id="PS50926"/>
    </source>
</evidence>
<dbReference type="Pfam" id="PF05958">
    <property type="entry name" value="tRNA_U5-meth_tr"/>
    <property type="match status" value="1"/>
</dbReference>
<dbReference type="STRING" id="392333.SAMN05660860_00793"/>
<evidence type="ECO:0000256" key="3">
    <source>
        <dbReference type="ARBA" id="ARBA00022679"/>
    </source>
</evidence>
<dbReference type="PROSITE" id="PS51687">
    <property type="entry name" value="SAM_MT_RNA_M5U"/>
    <property type="match status" value="1"/>
</dbReference>
<sequence length="430" mass="47377">MLREAEVRIEALAYGGSGVGRLEGKVVFVAGAAPGDVLRFRTIREKKQFIEGELITLLQPSSERRVAPCPVFGRCGGCQWQHLLYTRQVYWKDRIIADFLSRQAGVSADLVKPLLAAEDEWGYRSRVQFKCRQTPTGFVMGFYRRGSHFVIDVAACPIAAPEINRALTLFRTWLPASPCPDAIPQVDLAVDDEGHLAAVVHCLAADPQPLADYLAPRVREQGMALYLQRGRKDTLAEVQGPEELYIHPLPQSSLRLAYAIGGFAQVNLAQNRRLVDALLHAAGELSGKRILDLYCGMGNFSLPLALAGAEVVGVEDFSPAIVQAERNAVANGLSARFLSRPALRALTHDLRTERFDLVVLDPPRAGARDIVPELLRLRPARILYVSCDPATLVRDLKPLVHNGYRVTGARGIDLFPQTYHLESLTCLQTG</sequence>
<keyword evidence="1" id="KW-0479">Metal-binding</keyword>
<evidence type="ECO:0000256" key="6">
    <source>
        <dbReference type="PROSITE-ProRule" id="PRU10015"/>
    </source>
</evidence>
<dbReference type="EMBL" id="FNGU01000001">
    <property type="protein sequence ID" value="SDL50213.1"/>
    <property type="molecule type" value="Genomic_DNA"/>
</dbReference>
<keyword evidence="2 5" id="KW-0489">Methyltransferase</keyword>
<name>A0A1G9KLB4_9BACT</name>
<evidence type="ECO:0000256" key="5">
    <source>
        <dbReference type="PROSITE-ProRule" id="PRU01024"/>
    </source>
</evidence>
<dbReference type="PROSITE" id="PS50926">
    <property type="entry name" value="TRAM"/>
    <property type="match status" value="1"/>
</dbReference>
<keyword evidence="1" id="KW-0411">Iron-sulfur</keyword>
<dbReference type="GO" id="GO:0070041">
    <property type="term" value="F:rRNA (uridine-C5-)-methyltransferase activity"/>
    <property type="evidence" value="ECO:0007669"/>
    <property type="project" value="TreeGrafter"/>
</dbReference>
<keyword evidence="4 5" id="KW-0949">S-adenosyl-L-methionine</keyword>
<dbReference type="CDD" id="cd02440">
    <property type="entry name" value="AdoMet_MTases"/>
    <property type="match status" value="1"/>
</dbReference>
<gene>
    <name evidence="8" type="ORF">SAMN05660860_00793</name>
</gene>
<proteinExistence type="inferred from homology"/>
<comment type="similarity">
    <text evidence="5">Belongs to the class I-like SAM-binding methyltransferase superfamily. RNA M5U methyltransferase family.</text>
</comment>
<evidence type="ECO:0000313" key="9">
    <source>
        <dbReference type="Proteomes" id="UP000182146"/>
    </source>
</evidence>
<dbReference type="Gene3D" id="2.40.50.1070">
    <property type="match status" value="1"/>
</dbReference>
<evidence type="ECO:0000313" key="8">
    <source>
        <dbReference type="EMBL" id="SDL50213.1"/>
    </source>
</evidence>
<dbReference type="RefSeq" id="WP_052446100.1">
    <property type="nucleotide sequence ID" value="NZ_FNGU01000001.1"/>
</dbReference>
<dbReference type="InterPro" id="IPR012340">
    <property type="entry name" value="NA-bd_OB-fold"/>
</dbReference>
<dbReference type="InterPro" id="IPR030390">
    <property type="entry name" value="MeTrfase_TrmA_AS"/>
</dbReference>
<evidence type="ECO:0000256" key="4">
    <source>
        <dbReference type="ARBA" id="ARBA00022691"/>
    </source>
</evidence>
<feature type="active site" evidence="6">
    <location>
        <position position="387"/>
    </location>
</feature>
<dbReference type="PROSITE" id="PS01230">
    <property type="entry name" value="TRMA_1"/>
    <property type="match status" value="1"/>
</dbReference>
<keyword evidence="3 5" id="KW-0808">Transferase</keyword>
<dbReference type="GO" id="GO:0051539">
    <property type="term" value="F:4 iron, 4 sulfur cluster binding"/>
    <property type="evidence" value="ECO:0007669"/>
    <property type="project" value="UniProtKB-KW"/>
</dbReference>
<feature type="binding site" evidence="5">
    <location>
        <position position="361"/>
    </location>
    <ligand>
        <name>S-adenosyl-L-methionine</name>
        <dbReference type="ChEBI" id="CHEBI:59789"/>
    </ligand>
</feature>
<dbReference type="InterPro" id="IPR029063">
    <property type="entry name" value="SAM-dependent_MTases_sf"/>
</dbReference>
<organism evidence="8 9">
    <name type="scientific">Geoalkalibacter ferrihydriticus</name>
    <dbReference type="NCBI Taxonomy" id="392333"/>
    <lineage>
        <taxon>Bacteria</taxon>
        <taxon>Pseudomonadati</taxon>
        <taxon>Thermodesulfobacteriota</taxon>
        <taxon>Desulfuromonadia</taxon>
        <taxon>Desulfuromonadales</taxon>
        <taxon>Geoalkalibacteraceae</taxon>
        <taxon>Geoalkalibacter</taxon>
    </lineage>
</organism>
<dbReference type="Proteomes" id="UP000182146">
    <property type="component" value="Unassembled WGS sequence"/>
</dbReference>
<dbReference type="Gene3D" id="2.40.50.140">
    <property type="entry name" value="Nucleic acid-binding proteins"/>
    <property type="match status" value="1"/>
</dbReference>
<dbReference type="PROSITE" id="PS01231">
    <property type="entry name" value="TRMA_2"/>
    <property type="match status" value="1"/>
</dbReference>
<keyword evidence="1" id="KW-0004">4Fe-4S</keyword>
<dbReference type="InterPro" id="IPR010280">
    <property type="entry name" value="U5_MeTrfase_fam"/>
</dbReference>
<evidence type="ECO:0000256" key="2">
    <source>
        <dbReference type="ARBA" id="ARBA00022603"/>
    </source>
</evidence>
<dbReference type="PANTHER" id="PTHR11061">
    <property type="entry name" value="RNA M5U METHYLTRANSFERASE"/>
    <property type="match status" value="1"/>
</dbReference>
<dbReference type="AlphaFoldDB" id="A0A1G9KLB4"/>
<accession>A0A1G9KLB4</accession>
<dbReference type="SUPFAM" id="SSF53335">
    <property type="entry name" value="S-adenosyl-L-methionine-dependent methyltransferases"/>
    <property type="match status" value="1"/>
</dbReference>
<feature type="domain" description="TRAM" evidence="7">
    <location>
        <begin position="1"/>
        <end position="56"/>
    </location>
</feature>
<dbReference type="InterPro" id="IPR002792">
    <property type="entry name" value="TRAM_dom"/>
</dbReference>
<feature type="binding site" evidence="5">
    <location>
        <position position="265"/>
    </location>
    <ligand>
        <name>S-adenosyl-L-methionine</name>
        <dbReference type="ChEBI" id="CHEBI:59789"/>
    </ligand>
</feature>